<feature type="domain" description="WASH complex subunit 4 N-terminal" evidence="3">
    <location>
        <begin position="74"/>
        <end position="643"/>
    </location>
</feature>
<dbReference type="RefSeq" id="XP_019709723.1">
    <property type="nucleotide sequence ID" value="XM_019854164.2"/>
</dbReference>
<evidence type="ECO:0000313" key="6">
    <source>
        <dbReference type="RefSeq" id="XP_019709723.1"/>
    </source>
</evidence>
<proteinExistence type="predicted"/>
<dbReference type="InterPro" id="IPR028282">
    <property type="entry name" value="WASH-7_central"/>
</dbReference>
<sequence>MLPAASAKAQTNACQSSPKAFHAPTAMASQLLEQEEKLRQLVDEWRFRSHELLSNLRGDPFACPSPAAPPPSSSSSDPVRLHVEPLEHSDLSALLESDNVAISKLIMVLSYDCIEISRLHRSASKKLYRQLLLFGHRSSPQEVLVEGEPQKAFGESLSLFMELYETTSRMTAVLGNLVKQLNSIYSLHDKNILRPLNSVKNFTLRTAFEALGDGLAMFIVLDEIIKQNSHIKTHLSLFARMLNKVKLEVDIFGITAEDLDFLDQVVSQLQKFLVVGLFQRLLQSESPLHATLEQVRCNKKFIDICSSCIHDALSEILPRLDTWKEFPLDRRKILQYVALFIFFTYASAEVPEKKIVKLLLEMLKLVPLTYIEGGRRIILLDVLKSQCPPSFLSCPSIREAYKDSDVMKSNYLTQLSEKHSRDWHAIKDALSCWITSFQSTVYPSSEMLSEAWIRFHIKQIMQGILLANRLHMLVISMLDLHELLEVPIRREKLKSLCHMIISLKVLENTFRIKGPEIARSLPHIINIIQADIEKLILPAKSKLQLEAVKVSQTSKLGFLSSLTRGSKEADTRLTDSLSLVLIFLQLLQGGGSHKRQLIFSITLDVLQSIGYLDIDLLRIRKFIRKLGTVTDFQNIVEEVTNCSFLYWRKEMMGNWLSIAYMDVSRFLWLQYILDAFSDGLWLLKLGHVGKATLRSYEKEIEDALKNEIVAPLCRDIETDLRLHVHSTHLKGSVLVNPTKTGVRNLSWYLQMKPLQLPFKFIDIRLLIENYLNSAFYDHSAMSIYDWKIYSEMRLLAELKYGLALDDIHLAENSMDQDFDINEIVQNLHSFTENYSYNIIKQIFIEKVPNGQHRKSLRVISVDHVASSIALHGLRPISTASISVLKFLTEMFATLSKLLEDKLVQSDLLKESNFWKSDKGAATHSSLQQGELRFFLGKLAFGDRGQSFLEQLQSVISKVGNALGLMRILIAGSCRYSCNNSRFMGRARCDMRFAESCKNLGFVDESVVAGKIMDTAIEKYQSNVKIESFSILINMFLKELQCSRYHHLKDFFAVVPSFIANMIDSKVHYKDKLLRRDHDSGDIFCLYGSCVMGVAFILKVLGQEKSFDELNWFASAKKNLGEGESTSEDRSSSSEQRKGSSLVAWMLWSQAPSASTEVQKAVDKRRRCRNELELIECGLKVARTIMS</sequence>
<dbReference type="InterPro" id="IPR028283">
    <property type="entry name" value="WASH-7_C"/>
</dbReference>
<accession>A0A6J0PQ02</accession>
<feature type="region of interest" description="Disordered" evidence="1">
    <location>
        <begin position="1"/>
        <end position="20"/>
    </location>
</feature>
<feature type="compositionally biased region" description="Polar residues" evidence="1">
    <location>
        <begin position="8"/>
        <end position="18"/>
    </location>
</feature>
<organism evidence="5 6">
    <name type="scientific">Elaeis guineensis var. tenera</name>
    <name type="common">Oil palm</name>
    <dbReference type="NCBI Taxonomy" id="51953"/>
    <lineage>
        <taxon>Eukaryota</taxon>
        <taxon>Viridiplantae</taxon>
        <taxon>Streptophyta</taxon>
        <taxon>Embryophyta</taxon>
        <taxon>Tracheophyta</taxon>
        <taxon>Spermatophyta</taxon>
        <taxon>Magnoliopsida</taxon>
        <taxon>Liliopsida</taxon>
        <taxon>Arecaceae</taxon>
        <taxon>Arecoideae</taxon>
        <taxon>Cocoseae</taxon>
        <taxon>Elaeidinae</taxon>
        <taxon>Elaeis</taxon>
    </lineage>
</organism>
<dbReference type="InterPro" id="IPR027307">
    <property type="entry name" value="WASH7"/>
</dbReference>
<dbReference type="InterPro" id="IPR028191">
    <property type="entry name" value="WASH-4_N"/>
</dbReference>
<dbReference type="PANTHER" id="PTHR31409:SF0">
    <property type="entry name" value="WASH COMPLEX SUBUNIT 4"/>
    <property type="match status" value="1"/>
</dbReference>
<evidence type="ECO:0000259" key="3">
    <source>
        <dbReference type="Pfam" id="PF14745"/>
    </source>
</evidence>
<dbReference type="Pfam" id="PF14744">
    <property type="entry name" value="WASH-7_mid"/>
    <property type="match status" value="1"/>
</dbReference>
<dbReference type="GO" id="GO:0005768">
    <property type="term" value="C:endosome"/>
    <property type="evidence" value="ECO:0007669"/>
    <property type="project" value="TreeGrafter"/>
</dbReference>
<evidence type="ECO:0000259" key="4">
    <source>
        <dbReference type="Pfam" id="PF14746"/>
    </source>
</evidence>
<feature type="domain" description="WASH complex subunit 7 central" evidence="2">
    <location>
        <begin position="644"/>
        <end position="984"/>
    </location>
</feature>
<dbReference type="Pfam" id="PF14745">
    <property type="entry name" value="WASH-4_N"/>
    <property type="match status" value="1"/>
</dbReference>
<feature type="domain" description="WASH complex subunit 7 C-terminal" evidence="4">
    <location>
        <begin position="1010"/>
        <end position="1182"/>
    </location>
</feature>
<evidence type="ECO:0000256" key="1">
    <source>
        <dbReference type="SAM" id="MobiDB-lite"/>
    </source>
</evidence>
<gene>
    <name evidence="6" type="primary">LOC105054791</name>
</gene>
<dbReference type="Proteomes" id="UP000504607">
    <property type="component" value="Chromosome 12"/>
</dbReference>
<protein>
    <submittedName>
        <fullName evidence="6">WASH complex subunit 4 isoform X2</fullName>
    </submittedName>
</protein>
<dbReference type="PANTHER" id="PTHR31409">
    <property type="entry name" value="WASH COMPLEX SUBUNIT 4"/>
    <property type="match status" value="1"/>
</dbReference>
<evidence type="ECO:0000259" key="2">
    <source>
        <dbReference type="Pfam" id="PF14744"/>
    </source>
</evidence>
<dbReference type="GO" id="GO:0071203">
    <property type="term" value="C:WASH complex"/>
    <property type="evidence" value="ECO:0007669"/>
    <property type="project" value="InterPro"/>
</dbReference>
<evidence type="ECO:0000313" key="5">
    <source>
        <dbReference type="Proteomes" id="UP000504607"/>
    </source>
</evidence>
<dbReference type="AlphaFoldDB" id="A0A6J0PQ02"/>
<dbReference type="Pfam" id="PF14746">
    <property type="entry name" value="WASH-7_C"/>
    <property type="match status" value="1"/>
</dbReference>
<dbReference type="GO" id="GO:0007032">
    <property type="term" value="P:endosome organization"/>
    <property type="evidence" value="ECO:0007669"/>
    <property type="project" value="TreeGrafter"/>
</dbReference>
<reference evidence="6" key="1">
    <citation type="submission" date="2025-08" db="UniProtKB">
        <authorList>
            <consortium name="RefSeq"/>
        </authorList>
    </citation>
    <scope>IDENTIFICATION</scope>
</reference>
<dbReference type="OrthoDB" id="10261210at2759"/>
<dbReference type="GO" id="GO:0016197">
    <property type="term" value="P:endosomal transport"/>
    <property type="evidence" value="ECO:0007669"/>
    <property type="project" value="TreeGrafter"/>
</dbReference>
<keyword evidence="5" id="KW-1185">Reference proteome</keyword>
<name>A0A6J0PQ02_ELAGV</name>